<evidence type="ECO:0000313" key="3">
    <source>
        <dbReference type="Proteomes" id="UP001056201"/>
    </source>
</evidence>
<feature type="compositionally biased region" description="Basic residues" evidence="1">
    <location>
        <begin position="117"/>
        <end position="135"/>
    </location>
</feature>
<dbReference type="Proteomes" id="UP001056201">
    <property type="component" value="Chromosome 1"/>
</dbReference>
<accession>A0ABY4S3C2</accession>
<feature type="compositionally biased region" description="Basic residues" evidence="1">
    <location>
        <begin position="54"/>
        <end position="73"/>
    </location>
</feature>
<feature type="compositionally biased region" description="Low complexity" evidence="1">
    <location>
        <begin position="80"/>
        <end position="94"/>
    </location>
</feature>
<gene>
    <name evidence="2" type="ORF">MW290_10225</name>
</gene>
<dbReference type="EMBL" id="CP097635">
    <property type="protein sequence ID" value="URI06296.1"/>
    <property type="molecule type" value="Genomic_DNA"/>
</dbReference>
<protein>
    <submittedName>
        <fullName evidence="2">Uncharacterized protein</fullName>
    </submittedName>
</protein>
<evidence type="ECO:0000313" key="2">
    <source>
        <dbReference type="EMBL" id="URI06296.1"/>
    </source>
</evidence>
<feature type="region of interest" description="Disordered" evidence="1">
    <location>
        <begin position="117"/>
        <end position="145"/>
    </location>
</feature>
<proteinExistence type="predicted"/>
<feature type="region of interest" description="Disordered" evidence="1">
    <location>
        <begin position="47"/>
        <end position="94"/>
    </location>
</feature>
<evidence type="ECO:0000256" key="1">
    <source>
        <dbReference type="SAM" id="MobiDB-lite"/>
    </source>
</evidence>
<feature type="compositionally biased region" description="Basic and acidic residues" evidence="1">
    <location>
        <begin position="136"/>
        <end position="145"/>
    </location>
</feature>
<dbReference type="RefSeq" id="WP_250194559.1">
    <property type="nucleotide sequence ID" value="NZ_CP097635.1"/>
</dbReference>
<keyword evidence="3" id="KW-1185">Reference proteome</keyword>
<sequence>MLQHPWPQRLRVLLLACLMVALPLYGSSAATLKLLGPVHRHAGAVAHDPAPPHAHAHAHPHHHTGWQQHHHHPHEPGLVTAGAGSHAADTAADEAAAGSAMLPLAPAYGLRLPATAARRRPWPRPRRAAWKNRPARRLERPPQAC</sequence>
<reference evidence="2" key="1">
    <citation type="submission" date="2022-05" db="EMBL/GenBank/DDBJ databases">
        <title>An RpoN-dependent PEP-CTERM gene is involved in floc formation of an Aquincola tertiaricarbonis strain.</title>
        <authorList>
            <person name="Qiu D."/>
            <person name="Xia M."/>
        </authorList>
    </citation>
    <scope>NUCLEOTIDE SEQUENCE</scope>
    <source>
        <strain evidence="2">RN12</strain>
    </source>
</reference>
<name>A0ABY4S3C2_AQUTE</name>
<organism evidence="2 3">
    <name type="scientific">Aquincola tertiaricarbonis</name>
    <dbReference type="NCBI Taxonomy" id="391953"/>
    <lineage>
        <taxon>Bacteria</taxon>
        <taxon>Pseudomonadati</taxon>
        <taxon>Pseudomonadota</taxon>
        <taxon>Betaproteobacteria</taxon>
        <taxon>Burkholderiales</taxon>
        <taxon>Sphaerotilaceae</taxon>
        <taxon>Aquincola</taxon>
    </lineage>
</organism>